<dbReference type="EMBL" id="JYDL01000004">
    <property type="protein sequence ID" value="KRX27160.1"/>
    <property type="molecule type" value="Genomic_DNA"/>
</dbReference>
<comment type="caution">
    <text evidence="1">The sequence shown here is derived from an EMBL/GenBank/DDBJ whole genome shotgun (WGS) entry which is preliminary data.</text>
</comment>
<keyword evidence="2" id="KW-1185">Reference proteome</keyword>
<reference evidence="1 2" key="1">
    <citation type="submission" date="2015-01" db="EMBL/GenBank/DDBJ databases">
        <title>Evolution of Trichinella species and genotypes.</title>
        <authorList>
            <person name="Korhonen P.K."/>
            <person name="Edoardo P."/>
            <person name="Giuseppe L.R."/>
            <person name="Gasser R.B."/>
        </authorList>
    </citation>
    <scope>NUCLEOTIDE SEQUENCE [LARGE SCALE GENOMIC DNA]</scope>
    <source>
        <strain evidence="1">ISS37</strain>
    </source>
</reference>
<gene>
    <name evidence="1" type="ORF">T07_4668</name>
</gene>
<name>A0A0V0SKD0_9BILA</name>
<dbReference type="AlphaFoldDB" id="A0A0V0SKD0"/>
<sequence length="80" mass="8956">MQDSTTPVYESRTAGTPLMVVKNDFSGHPNWLLVLGNRGIAWRRAEGMEMGNRHRATPGCVDPRNCRIKEAARLADEFKA</sequence>
<dbReference type="OrthoDB" id="10272171at2759"/>
<proteinExistence type="predicted"/>
<evidence type="ECO:0000313" key="2">
    <source>
        <dbReference type="Proteomes" id="UP000054630"/>
    </source>
</evidence>
<dbReference type="Proteomes" id="UP000054630">
    <property type="component" value="Unassembled WGS sequence"/>
</dbReference>
<evidence type="ECO:0000313" key="1">
    <source>
        <dbReference type="EMBL" id="KRX27160.1"/>
    </source>
</evidence>
<organism evidence="1 2">
    <name type="scientific">Trichinella nelsoni</name>
    <dbReference type="NCBI Taxonomy" id="6336"/>
    <lineage>
        <taxon>Eukaryota</taxon>
        <taxon>Metazoa</taxon>
        <taxon>Ecdysozoa</taxon>
        <taxon>Nematoda</taxon>
        <taxon>Enoplea</taxon>
        <taxon>Dorylaimia</taxon>
        <taxon>Trichinellida</taxon>
        <taxon>Trichinellidae</taxon>
        <taxon>Trichinella</taxon>
    </lineage>
</organism>
<protein>
    <submittedName>
        <fullName evidence="1">Uncharacterized protein</fullName>
    </submittedName>
</protein>
<accession>A0A0V0SKD0</accession>